<proteinExistence type="predicted"/>
<gene>
    <name evidence="2" type="ORF">HNR68_005005</name>
</gene>
<comment type="caution">
    <text evidence="2">The sequence shown here is derived from an EMBL/GenBank/DDBJ whole genome shotgun (WGS) entry which is preliminary data.</text>
</comment>
<reference evidence="2 3" key="1">
    <citation type="submission" date="2020-07" db="EMBL/GenBank/DDBJ databases">
        <title>Sequencing the genomes of 1000 actinobacteria strains.</title>
        <authorList>
            <person name="Klenk H.-P."/>
        </authorList>
    </citation>
    <scope>NUCLEOTIDE SEQUENCE [LARGE SCALE GENOMIC DNA]</scope>
    <source>
        <strain evidence="2 3">DSM 44065</strain>
    </source>
</reference>
<keyword evidence="3" id="KW-1185">Reference proteome</keyword>
<evidence type="ECO:0000313" key="3">
    <source>
        <dbReference type="Proteomes" id="UP000587002"/>
    </source>
</evidence>
<dbReference type="SUPFAM" id="SSF103473">
    <property type="entry name" value="MFS general substrate transporter"/>
    <property type="match status" value="1"/>
</dbReference>
<evidence type="ECO:0000313" key="2">
    <source>
        <dbReference type="EMBL" id="NYI86375.1"/>
    </source>
</evidence>
<dbReference type="RefSeq" id="WP_218888419.1">
    <property type="nucleotide sequence ID" value="NZ_BAABFH010000001.1"/>
</dbReference>
<dbReference type="InterPro" id="IPR036259">
    <property type="entry name" value="MFS_trans_sf"/>
</dbReference>
<dbReference type="AlphaFoldDB" id="A0A853AUP2"/>
<protein>
    <submittedName>
        <fullName evidence="2">Uncharacterized protein</fullName>
    </submittedName>
</protein>
<dbReference type="Proteomes" id="UP000587002">
    <property type="component" value="Unassembled WGS sequence"/>
</dbReference>
<evidence type="ECO:0000256" key="1">
    <source>
        <dbReference type="SAM" id="Phobius"/>
    </source>
</evidence>
<dbReference type="EMBL" id="JACCFJ010000001">
    <property type="protein sequence ID" value="NYI86375.1"/>
    <property type="molecule type" value="Genomic_DNA"/>
</dbReference>
<sequence length="61" mass="6153">MGTVATSVFGGLTPYLSQFVVHSTGWTTAPGALVAAVALAALPVLLRLPETAPSKLVNTTS</sequence>
<keyword evidence="1" id="KW-0812">Transmembrane</keyword>
<accession>A0A853AUP2</accession>
<keyword evidence="1" id="KW-1133">Transmembrane helix</keyword>
<organism evidence="2 3">
    <name type="scientific">Saccharopolyspora hordei</name>
    <dbReference type="NCBI Taxonomy" id="1838"/>
    <lineage>
        <taxon>Bacteria</taxon>
        <taxon>Bacillati</taxon>
        <taxon>Actinomycetota</taxon>
        <taxon>Actinomycetes</taxon>
        <taxon>Pseudonocardiales</taxon>
        <taxon>Pseudonocardiaceae</taxon>
        <taxon>Saccharopolyspora</taxon>
    </lineage>
</organism>
<feature type="transmembrane region" description="Helical" evidence="1">
    <location>
        <begin position="26"/>
        <end position="46"/>
    </location>
</feature>
<keyword evidence="1" id="KW-0472">Membrane</keyword>
<name>A0A853AUP2_9PSEU</name>